<dbReference type="PROSITE" id="PS50889">
    <property type="entry name" value="S4"/>
    <property type="match status" value="1"/>
</dbReference>
<feature type="domain" description="RNA-binding S4" evidence="6">
    <location>
        <begin position="1"/>
        <end position="62"/>
    </location>
</feature>
<evidence type="ECO:0000256" key="1">
    <source>
        <dbReference type="ARBA" id="ARBA00022555"/>
    </source>
</evidence>
<evidence type="ECO:0000313" key="7">
    <source>
        <dbReference type="EMBL" id="QUV94531.1"/>
    </source>
</evidence>
<dbReference type="PIRSF" id="PIRSF038881">
    <property type="entry name" value="RNAbp_HP1423"/>
    <property type="match status" value="1"/>
</dbReference>
<sequence length="101" mass="11188">MRLDSFLKVSRLVPRRTVAQHLCEAGAVLVNGLPAKSSRPVRPGDTLTLHLRRRRLVVRVLAVPETKSVKAPAALYERLSEELLAEEFLAEAPLTPVEDVP</sequence>
<dbReference type="Proteomes" id="UP000677668">
    <property type="component" value="Chromosome 1"/>
</dbReference>
<evidence type="ECO:0000256" key="5">
    <source>
        <dbReference type="PROSITE-ProRule" id="PRU00182"/>
    </source>
</evidence>
<dbReference type="Gene3D" id="3.10.290.10">
    <property type="entry name" value="RNA-binding S4 domain"/>
    <property type="match status" value="1"/>
</dbReference>
<organism evidence="7 8">
    <name type="scientific">Chloracidobacterium sp. N</name>
    <dbReference type="NCBI Taxonomy" id="2821540"/>
    <lineage>
        <taxon>Bacteria</taxon>
        <taxon>Pseudomonadati</taxon>
        <taxon>Acidobacteriota</taxon>
        <taxon>Terriglobia</taxon>
        <taxon>Terriglobales</taxon>
        <taxon>Acidobacteriaceae</taxon>
        <taxon>Chloracidobacterium</taxon>
        <taxon>Chloracidobacterium aggregatum</taxon>
    </lineage>
</organism>
<dbReference type="InterPro" id="IPR025490">
    <property type="entry name" value="RqcP"/>
</dbReference>
<dbReference type="InterPro" id="IPR002942">
    <property type="entry name" value="S4_RNA-bd"/>
</dbReference>
<evidence type="ECO:0000259" key="6">
    <source>
        <dbReference type="SMART" id="SM00363"/>
    </source>
</evidence>
<keyword evidence="3 5" id="KW-0694">RNA-binding</keyword>
<accession>A0ABX8B621</accession>
<gene>
    <name evidence="7" type="ORF">J8C05_03535</name>
</gene>
<dbReference type="RefSeq" id="WP_211422818.1">
    <property type="nucleotide sequence ID" value="NZ_CP072642.1"/>
</dbReference>
<dbReference type="SMART" id="SM00363">
    <property type="entry name" value="S4"/>
    <property type="match status" value="1"/>
</dbReference>
<keyword evidence="8" id="KW-1185">Reference proteome</keyword>
<reference evidence="7 8" key="1">
    <citation type="submission" date="2021-03" db="EMBL/GenBank/DDBJ databases">
        <title>Genomic and phenotypic characterization of Chloracidobacterium isolates provides evidence for multiple species.</title>
        <authorList>
            <person name="Saini M.K."/>
            <person name="Costas A.M.G."/>
            <person name="Tank M."/>
            <person name="Bryant D.A."/>
        </authorList>
    </citation>
    <scope>NUCLEOTIDE SEQUENCE [LARGE SCALE GENOMIC DNA]</scope>
    <source>
        <strain evidence="7 8">N</strain>
    </source>
</reference>
<keyword evidence="4" id="KW-0648">Protein biosynthesis</keyword>
<dbReference type="SUPFAM" id="SSF55174">
    <property type="entry name" value="Alpha-L RNA-binding motif"/>
    <property type="match status" value="1"/>
</dbReference>
<dbReference type="InterPro" id="IPR036986">
    <property type="entry name" value="S4_RNA-bd_sf"/>
</dbReference>
<dbReference type="EMBL" id="CP072642">
    <property type="protein sequence ID" value="QUV94531.1"/>
    <property type="molecule type" value="Genomic_DNA"/>
</dbReference>
<keyword evidence="2" id="KW-0699">rRNA-binding</keyword>
<protein>
    <submittedName>
        <fullName evidence="7">RNA-binding S4 domain-containing protein</fullName>
    </submittedName>
</protein>
<evidence type="ECO:0000313" key="8">
    <source>
        <dbReference type="Proteomes" id="UP000677668"/>
    </source>
</evidence>
<evidence type="ECO:0000256" key="4">
    <source>
        <dbReference type="ARBA" id="ARBA00022917"/>
    </source>
</evidence>
<evidence type="ECO:0000256" key="3">
    <source>
        <dbReference type="ARBA" id="ARBA00022884"/>
    </source>
</evidence>
<keyword evidence="1" id="KW-0820">tRNA-binding</keyword>
<name>A0ABX8B621_9BACT</name>
<dbReference type="CDD" id="cd00165">
    <property type="entry name" value="S4"/>
    <property type="match status" value="1"/>
</dbReference>
<proteinExistence type="predicted"/>
<dbReference type="Pfam" id="PF01479">
    <property type="entry name" value="S4"/>
    <property type="match status" value="1"/>
</dbReference>
<evidence type="ECO:0000256" key="2">
    <source>
        <dbReference type="ARBA" id="ARBA00022730"/>
    </source>
</evidence>